<dbReference type="Proteomes" id="UP000033140">
    <property type="component" value="Unassembled WGS sequence"/>
</dbReference>
<organism evidence="3 4">
    <name type="scientific">Saitoella complicata (strain BCRC 22490 / CBS 7301 / JCM 7358 / NBRC 10748 / NRRL Y-17804)</name>
    <dbReference type="NCBI Taxonomy" id="698492"/>
    <lineage>
        <taxon>Eukaryota</taxon>
        <taxon>Fungi</taxon>
        <taxon>Dikarya</taxon>
        <taxon>Ascomycota</taxon>
        <taxon>Taphrinomycotina</taxon>
        <taxon>Taphrinomycotina incertae sedis</taxon>
        <taxon>Saitoella</taxon>
    </lineage>
</organism>
<dbReference type="SUPFAM" id="SSF57667">
    <property type="entry name" value="beta-beta-alpha zinc fingers"/>
    <property type="match status" value="1"/>
</dbReference>
<dbReference type="Pfam" id="PF03357">
    <property type="entry name" value="Snf7"/>
    <property type="match status" value="1"/>
</dbReference>
<evidence type="ECO:0000313" key="4">
    <source>
        <dbReference type="Proteomes" id="UP000033140"/>
    </source>
</evidence>
<dbReference type="GO" id="GO:0007034">
    <property type="term" value="P:vacuolar transport"/>
    <property type="evidence" value="ECO:0007669"/>
    <property type="project" value="InterPro"/>
</dbReference>
<feature type="compositionally biased region" description="Low complexity" evidence="1">
    <location>
        <begin position="335"/>
        <end position="356"/>
    </location>
</feature>
<dbReference type="InterPro" id="IPR005024">
    <property type="entry name" value="Snf7_fam"/>
</dbReference>
<dbReference type="InterPro" id="IPR036236">
    <property type="entry name" value="Znf_C2H2_sf"/>
</dbReference>
<dbReference type="EMBL" id="BACD03000082">
    <property type="protein sequence ID" value="GAO52717.1"/>
    <property type="molecule type" value="Genomic_DNA"/>
</dbReference>
<proteinExistence type="predicted"/>
<dbReference type="PROSITE" id="PS00028">
    <property type="entry name" value="ZINC_FINGER_C2H2_1"/>
    <property type="match status" value="1"/>
</dbReference>
<feature type="region of interest" description="Disordered" evidence="1">
    <location>
        <begin position="305"/>
        <end position="412"/>
    </location>
</feature>
<protein>
    <recommendedName>
        <fullName evidence="2">C2H2-type domain-containing protein</fullName>
    </recommendedName>
</protein>
<feature type="domain" description="C2H2-type" evidence="2">
    <location>
        <begin position="274"/>
        <end position="296"/>
    </location>
</feature>
<reference evidence="3 4" key="2">
    <citation type="journal article" date="2014" name="J. Gen. Appl. Microbiol.">
        <title>The early diverging ascomycetous budding yeast Saitoella complicata has three histone deacetylases belonging to the Clr6, Hos2, and Rpd3 lineages.</title>
        <authorList>
            <person name="Nishida H."/>
            <person name="Matsumoto T."/>
            <person name="Kondo S."/>
            <person name="Hamamoto M."/>
            <person name="Yoshikawa H."/>
        </authorList>
    </citation>
    <scope>NUCLEOTIDE SEQUENCE [LARGE SCALE GENOMIC DNA]</scope>
    <source>
        <strain evidence="3 4">NRRL Y-17804</strain>
    </source>
</reference>
<reference evidence="3 4" key="3">
    <citation type="journal article" date="2015" name="Genome Announc.">
        <title>Draft Genome Sequence of the Archiascomycetous Yeast Saitoella complicata.</title>
        <authorList>
            <person name="Yamauchi K."/>
            <person name="Kondo S."/>
            <person name="Hamamoto M."/>
            <person name="Takahashi Y."/>
            <person name="Ogura Y."/>
            <person name="Hayashi T."/>
            <person name="Nishida H."/>
        </authorList>
    </citation>
    <scope>NUCLEOTIDE SEQUENCE [LARGE SCALE GENOMIC DNA]</scope>
    <source>
        <strain evidence="3 4">NRRL Y-17804</strain>
    </source>
</reference>
<dbReference type="AlphaFoldDB" id="A0A0E9NS49"/>
<comment type="caution">
    <text evidence="3">The sequence shown here is derived from an EMBL/GenBank/DDBJ whole genome shotgun (WGS) entry which is preliminary data.</text>
</comment>
<keyword evidence="4" id="KW-1185">Reference proteome</keyword>
<dbReference type="PANTHER" id="PTHR10476">
    <property type="entry name" value="CHARGED MULTIVESICULAR BODY PROTEIN"/>
    <property type="match status" value="1"/>
</dbReference>
<evidence type="ECO:0000256" key="1">
    <source>
        <dbReference type="SAM" id="MobiDB-lite"/>
    </source>
</evidence>
<evidence type="ECO:0000259" key="2">
    <source>
        <dbReference type="PROSITE" id="PS00028"/>
    </source>
</evidence>
<dbReference type="InterPro" id="IPR013087">
    <property type="entry name" value="Znf_C2H2_type"/>
</dbReference>
<feature type="region of interest" description="Disordered" evidence="1">
    <location>
        <begin position="234"/>
        <end position="257"/>
    </location>
</feature>
<accession>A0A0E9NS49</accession>
<reference evidence="3 4" key="1">
    <citation type="journal article" date="2011" name="J. Gen. Appl. Microbiol.">
        <title>Draft genome sequencing of the enigmatic yeast Saitoella complicata.</title>
        <authorList>
            <person name="Nishida H."/>
            <person name="Hamamoto M."/>
            <person name="Sugiyama J."/>
        </authorList>
    </citation>
    <scope>NUCLEOTIDE SEQUENCE [LARGE SCALE GENOMIC DNA]</scope>
    <source>
        <strain evidence="3 4">NRRL Y-17804</strain>
    </source>
</reference>
<feature type="compositionally biased region" description="Low complexity" evidence="1">
    <location>
        <begin position="369"/>
        <end position="379"/>
    </location>
</feature>
<gene>
    <name evidence="3" type="ORF">G7K_6788-t1</name>
</gene>
<sequence length="412" mass="45179">MYDVSQSAGSGTAQLLPERTKVLINILPRTSSTIWSHCHVVRIRQITLPAQAKQLNKQALKATKDEKSEKAKVKKAIQAGNHDIARIYASNAVRKQQESLNLLRLASRIDAVASRVQTAVTMRNVTGNMAGVVKGMDRAMESMNLEKISMVMEKFESQLEDLDVQSSYLENAMGSTTATATPQEGVDLLMQQVADEAGLELNQELDGAAPVKTKIAVKPDVEDDLGERLRALPARNSNNSDRPVQHLTMPPARSAPLPAAKTEAAKAAAKAFYCELCDKGYSRISEYEAHLSSYDHGHRARFREMRALQKDPNDIARRREREQRESGMRVISEDAPSAAGMAKKAGGFKKAFGAPAESGSSSGFKPVFRPSRPESSSSSTDGRFQVKPVDEDETDDEGVDTREYDPEYPTSP</sequence>
<evidence type="ECO:0000313" key="3">
    <source>
        <dbReference type="EMBL" id="GAO52717.1"/>
    </source>
</evidence>
<name>A0A0E9NS49_SAICN</name>
<dbReference type="Gene3D" id="6.10.140.1230">
    <property type="match status" value="1"/>
</dbReference>
<feature type="compositionally biased region" description="Basic and acidic residues" evidence="1">
    <location>
        <begin position="305"/>
        <end position="327"/>
    </location>
</feature>
<dbReference type="STRING" id="698492.A0A0E9NS49"/>